<evidence type="ECO:0008006" key="4">
    <source>
        <dbReference type="Google" id="ProtNLM"/>
    </source>
</evidence>
<feature type="compositionally biased region" description="Basic and acidic residues" evidence="1">
    <location>
        <begin position="76"/>
        <end position="86"/>
    </location>
</feature>
<dbReference type="Proteomes" id="UP000680679">
    <property type="component" value="Chromosome"/>
</dbReference>
<accession>A0ABM7QMN9</accession>
<feature type="compositionally biased region" description="Basic and acidic residues" evidence="1">
    <location>
        <begin position="23"/>
        <end position="47"/>
    </location>
</feature>
<name>A0ABM7QMN9_9GAMM</name>
<feature type="region of interest" description="Disordered" evidence="1">
    <location>
        <begin position="1"/>
        <end position="63"/>
    </location>
</feature>
<dbReference type="EMBL" id="AP024563">
    <property type="protein sequence ID" value="BCU07007.1"/>
    <property type="molecule type" value="Genomic_DNA"/>
</dbReference>
<organism evidence="2 3">
    <name type="scientific">Allochromatium tepidum</name>
    <dbReference type="NCBI Taxonomy" id="553982"/>
    <lineage>
        <taxon>Bacteria</taxon>
        <taxon>Pseudomonadati</taxon>
        <taxon>Pseudomonadota</taxon>
        <taxon>Gammaproteobacteria</taxon>
        <taxon>Chromatiales</taxon>
        <taxon>Chromatiaceae</taxon>
        <taxon>Allochromatium</taxon>
    </lineage>
</organism>
<proteinExistence type="predicted"/>
<protein>
    <recommendedName>
        <fullName evidence="4">SrpA-related protein</fullName>
    </recommendedName>
</protein>
<keyword evidence="3" id="KW-1185">Reference proteome</keyword>
<feature type="compositionally biased region" description="Low complexity" evidence="1">
    <location>
        <begin position="191"/>
        <end position="205"/>
    </location>
</feature>
<gene>
    <name evidence="2" type="ORF">Atep_16840</name>
</gene>
<evidence type="ECO:0000256" key="1">
    <source>
        <dbReference type="SAM" id="MobiDB-lite"/>
    </source>
</evidence>
<evidence type="ECO:0000313" key="3">
    <source>
        <dbReference type="Proteomes" id="UP000680679"/>
    </source>
</evidence>
<reference evidence="2 3" key="1">
    <citation type="submission" date="2021-04" db="EMBL/GenBank/DDBJ databases">
        <title>Complete genome sequencing of Allochromatium tepidum strain NZ.</title>
        <authorList>
            <person name="Tsukatani Y."/>
            <person name="Mori H."/>
        </authorList>
    </citation>
    <scope>NUCLEOTIDE SEQUENCE [LARGE SCALE GENOMIC DNA]</scope>
    <source>
        <strain evidence="2 3">NZ</strain>
    </source>
</reference>
<dbReference type="Pfam" id="PF12118">
    <property type="entry name" value="SprA-related"/>
    <property type="match status" value="1"/>
</dbReference>
<evidence type="ECO:0000313" key="2">
    <source>
        <dbReference type="EMBL" id="BCU07007.1"/>
    </source>
</evidence>
<feature type="region of interest" description="Disordered" evidence="1">
    <location>
        <begin position="76"/>
        <end position="108"/>
    </location>
</feature>
<feature type="region of interest" description="Disordered" evidence="1">
    <location>
        <begin position="144"/>
        <end position="248"/>
    </location>
</feature>
<dbReference type="InterPro" id="IPR021973">
    <property type="entry name" value="SprA-related"/>
</dbReference>
<sequence>MRRFDDAREMSSVPGALEAGAVARDEPVEDPRAIEETSEIEAERATGEEDPTAAKDINGETLSDEDLRVVEQLKQRDSEVRAHEQAHVTAGGGHITSGPSYSYQTGPDGKRYAIGGEVGIDTSMKAGDPEGNLEKARAIIRAAMAPAEPSSQDVRVAASARAMETRAQQEIRDRQIKEYEAVMDTGATDRASAPSGTAAATTPTANDERSGSATQPSQGMSGGQERPAQRIEALFSTSSVETGLSRLA</sequence>
<feature type="compositionally biased region" description="Basic and acidic residues" evidence="1">
    <location>
        <begin position="163"/>
        <end position="180"/>
    </location>
</feature>